<dbReference type="Pfam" id="PF06527">
    <property type="entry name" value="TniQ"/>
    <property type="match status" value="1"/>
</dbReference>
<dbReference type="Proteomes" id="UP000038750">
    <property type="component" value="Unassembled WGS sequence"/>
</dbReference>
<sequence>MEYLIPIRPSKNQDEIAWDYIFRLSQANGFSTLEKFQKYILENASCKMYENLNSKKNMKRFGTNQIEKYISSNKLSKYQVALEWVLQRTIFNEELDDLKESYILLKERKICQQCWSEHQYVRFFWRFECYKICHIHSIQLIKFKKSKDFSSDLIFSKKSTGDEIGKCSQNNMDFLIRKYHRENYQVKKIYNELFIINFLLWMTNFSINIISSIYKLRGNIKSEIFHFFISLPRSCQSPRSKLENLIVVLSNGHEDIKLLFRITMTIMLLHKSPSEYSAIYPYCHNENLDYILWAREQLRSITCLDSTYKISSRVTRFIYNYKLDDLIYNLEGVEEKYLRRLSIMIATNATKDIKICKSPFYQS</sequence>
<dbReference type="OrthoDB" id="6138887at2"/>
<gene>
    <name evidence="2" type="ORF">ERS008530_03846</name>
</gene>
<dbReference type="AlphaFoldDB" id="A0A0T9MU51"/>
<feature type="domain" description="TniQ" evidence="1">
    <location>
        <begin position="6"/>
        <end position="140"/>
    </location>
</feature>
<evidence type="ECO:0000259" key="1">
    <source>
        <dbReference type="Pfam" id="PF06527"/>
    </source>
</evidence>
<protein>
    <recommendedName>
        <fullName evidence="1">TniQ domain-containing protein</fullName>
    </recommendedName>
</protein>
<dbReference type="EMBL" id="CPZJ01000019">
    <property type="protein sequence ID" value="CNG47400.1"/>
    <property type="molecule type" value="Genomic_DNA"/>
</dbReference>
<dbReference type="RefSeq" id="WP_050074414.1">
    <property type="nucleotide sequence ID" value="NZ_CPZJ01000019.1"/>
</dbReference>
<evidence type="ECO:0000313" key="3">
    <source>
        <dbReference type="Proteomes" id="UP000038750"/>
    </source>
</evidence>
<organism evidence="2 3">
    <name type="scientific">Yersinia intermedia</name>
    <dbReference type="NCBI Taxonomy" id="631"/>
    <lineage>
        <taxon>Bacteria</taxon>
        <taxon>Pseudomonadati</taxon>
        <taxon>Pseudomonadota</taxon>
        <taxon>Gammaproteobacteria</taxon>
        <taxon>Enterobacterales</taxon>
        <taxon>Yersiniaceae</taxon>
        <taxon>Yersinia</taxon>
    </lineage>
</organism>
<evidence type="ECO:0000313" key="2">
    <source>
        <dbReference type="EMBL" id="CNG47400.1"/>
    </source>
</evidence>
<dbReference type="InterPro" id="IPR009492">
    <property type="entry name" value="TniQ"/>
</dbReference>
<proteinExistence type="predicted"/>
<reference evidence="2 3" key="1">
    <citation type="submission" date="2015-03" db="EMBL/GenBank/DDBJ databases">
        <authorList>
            <person name="Murphy D."/>
        </authorList>
    </citation>
    <scope>NUCLEOTIDE SEQUENCE [LARGE SCALE GENOMIC DNA]</scope>
    <source>
        <strain evidence="2 3">BR165/97</strain>
    </source>
</reference>
<name>A0A0T9MU51_YERIN</name>
<accession>A0A0T9MU51</accession>